<dbReference type="GO" id="GO:0022625">
    <property type="term" value="C:cytosolic large ribosomal subunit"/>
    <property type="evidence" value="ECO:0007669"/>
    <property type="project" value="TreeGrafter"/>
</dbReference>
<evidence type="ECO:0000256" key="6">
    <source>
        <dbReference type="RuleBase" id="RU004008"/>
    </source>
</evidence>
<protein>
    <recommendedName>
        <fullName evidence="6">50S ribosomal protein L22</fullName>
    </recommendedName>
</protein>
<keyword evidence="5" id="KW-0694">RNA-binding</keyword>
<proteinExistence type="inferred from homology"/>
<gene>
    <name evidence="7" type="ORF">COT79_01995</name>
</gene>
<dbReference type="CDD" id="cd00336">
    <property type="entry name" value="Ribosomal_L22"/>
    <property type="match status" value="1"/>
</dbReference>
<dbReference type="Pfam" id="PF00237">
    <property type="entry name" value="Ribosomal_L22"/>
    <property type="match status" value="1"/>
</dbReference>
<dbReference type="InterPro" id="IPR018260">
    <property type="entry name" value="Ribosomal_uL22_CS"/>
</dbReference>
<evidence type="ECO:0000256" key="3">
    <source>
        <dbReference type="ARBA" id="ARBA00023274"/>
    </source>
</evidence>
<dbReference type="Gene3D" id="3.90.470.10">
    <property type="entry name" value="Ribosomal protein L22/L17"/>
    <property type="match status" value="1"/>
</dbReference>
<evidence type="ECO:0000256" key="2">
    <source>
        <dbReference type="ARBA" id="ARBA00022980"/>
    </source>
</evidence>
<dbReference type="InterPro" id="IPR047867">
    <property type="entry name" value="Ribosomal_uL22_bac/org-type"/>
</dbReference>
<dbReference type="GO" id="GO:0019843">
    <property type="term" value="F:rRNA binding"/>
    <property type="evidence" value="ECO:0007669"/>
    <property type="project" value="UniProtKB-KW"/>
</dbReference>
<dbReference type="PANTHER" id="PTHR13501">
    <property type="entry name" value="CHLOROPLAST 50S RIBOSOMAL PROTEIN L22-RELATED"/>
    <property type="match status" value="1"/>
</dbReference>
<reference evidence="8" key="1">
    <citation type="submission" date="2017-09" db="EMBL/GenBank/DDBJ databases">
        <title>Depth-based differentiation of microbial function through sediment-hosted aquifers and enrichment of novel symbionts in the deep terrestrial subsurface.</title>
        <authorList>
            <person name="Probst A.J."/>
            <person name="Ladd B."/>
            <person name="Jarett J.K."/>
            <person name="Geller-Mcgrath D.E."/>
            <person name="Sieber C.M.K."/>
            <person name="Emerson J.B."/>
            <person name="Anantharaman K."/>
            <person name="Thomas B.C."/>
            <person name="Malmstrom R."/>
            <person name="Stieglmeier M."/>
            <person name="Klingl A."/>
            <person name="Woyke T."/>
            <person name="Ryan C.M."/>
            <person name="Banfield J.F."/>
        </authorList>
    </citation>
    <scope>NUCLEOTIDE SEQUENCE [LARGE SCALE GENOMIC DNA]</scope>
</reference>
<evidence type="ECO:0000313" key="7">
    <source>
        <dbReference type="EMBL" id="PIS06910.1"/>
    </source>
</evidence>
<evidence type="ECO:0000256" key="1">
    <source>
        <dbReference type="ARBA" id="ARBA00009451"/>
    </source>
</evidence>
<dbReference type="AlphaFoldDB" id="A0A2M6RA40"/>
<sequence>MIMSTVKRRYSRQSARKVRSVLATIRNKQALLAYNQTLFINRKSAHDIAALIKSGMDACIKKNADENKLYISEARADQGPAMKRRWLHARGQSTQFKKEFCHIIISLTEKDDDSSRKITQIKKNRDQVRFPNNRMSVSTKVSAKGKE</sequence>
<dbReference type="InterPro" id="IPR036394">
    <property type="entry name" value="Ribosomal_uL22_sf"/>
</dbReference>
<comment type="similarity">
    <text evidence="1 4">Belongs to the universal ribosomal protein uL22 family.</text>
</comment>
<dbReference type="SUPFAM" id="SSF54843">
    <property type="entry name" value="Ribosomal protein L22"/>
    <property type="match status" value="1"/>
</dbReference>
<dbReference type="GO" id="GO:0003735">
    <property type="term" value="F:structural constituent of ribosome"/>
    <property type="evidence" value="ECO:0007669"/>
    <property type="project" value="InterPro"/>
</dbReference>
<comment type="caution">
    <text evidence="7">The sequence shown here is derived from an EMBL/GenBank/DDBJ whole genome shotgun (WGS) entry which is preliminary data.</text>
</comment>
<dbReference type="PANTHER" id="PTHR13501:SF8">
    <property type="entry name" value="LARGE RIBOSOMAL SUBUNIT PROTEIN UL22M"/>
    <property type="match status" value="1"/>
</dbReference>
<comment type="subunit">
    <text evidence="5">Part of the 50S ribosomal subunit.</text>
</comment>
<dbReference type="PROSITE" id="PS00464">
    <property type="entry name" value="RIBOSOMAL_L22"/>
    <property type="match status" value="1"/>
</dbReference>
<name>A0A2M6RA40_9BACT</name>
<accession>A0A2M6RA40</accession>
<dbReference type="EMBL" id="PEZX01000029">
    <property type="protein sequence ID" value="PIS06910.1"/>
    <property type="molecule type" value="Genomic_DNA"/>
</dbReference>
<dbReference type="GO" id="GO:0006412">
    <property type="term" value="P:translation"/>
    <property type="evidence" value="ECO:0007669"/>
    <property type="project" value="InterPro"/>
</dbReference>
<organism evidence="7 8">
    <name type="scientific">Candidatus Berkelbacteria bacterium CG10_big_fil_rev_8_21_14_0_10_43_14</name>
    <dbReference type="NCBI Taxonomy" id="1974515"/>
    <lineage>
        <taxon>Bacteria</taxon>
        <taxon>Candidatus Berkelbacteria</taxon>
    </lineage>
</organism>
<dbReference type="InterPro" id="IPR001063">
    <property type="entry name" value="Ribosomal_uL22"/>
</dbReference>
<comment type="function">
    <text evidence="6">This protein binds specifically to 23S rRNA; its binding is stimulated by other ribosomal proteins, e.g., L4, L17, and L20. It is important during the early stages of 50S assembly. It makes multiple contacts with different domains of the 23S rRNA in the assembled 50S subunit and ribosome.</text>
</comment>
<evidence type="ECO:0000313" key="8">
    <source>
        <dbReference type="Proteomes" id="UP000231162"/>
    </source>
</evidence>
<evidence type="ECO:0000256" key="4">
    <source>
        <dbReference type="RuleBase" id="RU004005"/>
    </source>
</evidence>
<keyword evidence="5" id="KW-0699">rRNA-binding</keyword>
<keyword evidence="2 4" id="KW-0689">Ribosomal protein</keyword>
<keyword evidence="3 4" id="KW-0687">Ribonucleoprotein</keyword>
<evidence type="ECO:0000256" key="5">
    <source>
        <dbReference type="RuleBase" id="RU004006"/>
    </source>
</evidence>
<dbReference type="Proteomes" id="UP000231162">
    <property type="component" value="Unassembled WGS sequence"/>
</dbReference>